<dbReference type="Proteomes" id="UP001301350">
    <property type="component" value="Unassembled WGS sequence"/>
</dbReference>
<dbReference type="NCBIfam" id="TIGR01025">
    <property type="entry name" value="uS19_arch"/>
    <property type="match status" value="1"/>
</dbReference>
<organism evidence="5 6">
    <name type="scientific">Cyanidium caldarium</name>
    <name type="common">Red alga</name>
    <dbReference type="NCBI Taxonomy" id="2771"/>
    <lineage>
        <taxon>Eukaryota</taxon>
        <taxon>Rhodophyta</taxon>
        <taxon>Bangiophyceae</taxon>
        <taxon>Cyanidiales</taxon>
        <taxon>Cyanidiaceae</taxon>
        <taxon>Cyanidium</taxon>
    </lineage>
</organism>
<keyword evidence="6" id="KW-1185">Reference proteome</keyword>
<evidence type="ECO:0000256" key="1">
    <source>
        <dbReference type="ARBA" id="ARBA00007345"/>
    </source>
</evidence>
<dbReference type="PROSITE" id="PS00323">
    <property type="entry name" value="RIBOSOMAL_S19"/>
    <property type="match status" value="1"/>
</dbReference>
<dbReference type="GO" id="GO:0022627">
    <property type="term" value="C:cytosolic small ribosomal subunit"/>
    <property type="evidence" value="ECO:0007669"/>
    <property type="project" value="TreeGrafter"/>
</dbReference>
<sequence length="149" mass="16893">METASTSAAPRKRTFRKFSYRGIDLEALLALPQNEMVELLPSRARRRIRRGFRKREVGLVKRIRKAKAAVPDEFTKPAVIKTHCRNLLILPEMVGARLGVYNGKTFNEVEIRGDMIGHYLGEFSITYRPVKHGRPGIGASSSSRFIPLK</sequence>
<dbReference type="AlphaFoldDB" id="A0AAV9IZ74"/>
<evidence type="ECO:0000256" key="4">
    <source>
        <dbReference type="RuleBase" id="RU003485"/>
    </source>
</evidence>
<gene>
    <name evidence="5" type="ORF">CDCA_CDCA13G3634</name>
</gene>
<dbReference type="GO" id="GO:0000028">
    <property type="term" value="P:ribosomal small subunit assembly"/>
    <property type="evidence" value="ECO:0007669"/>
    <property type="project" value="TreeGrafter"/>
</dbReference>
<dbReference type="EMBL" id="JANCYW010000013">
    <property type="protein sequence ID" value="KAK4537609.1"/>
    <property type="molecule type" value="Genomic_DNA"/>
</dbReference>
<evidence type="ECO:0000256" key="2">
    <source>
        <dbReference type="ARBA" id="ARBA00022980"/>
    </source>
</evidence>
<dbReference type="GO" id="GO:0003735">
    <property type="term" value="F:structural constituent of ribosome"/>
    <property type="evidence" value="ECO:0007669"/>
    <property type="project" value="InterPro"/>
</dbReference>
<comment type="similarity">
    <text evidence="1 4">Belongs to the universal ribosomal protein uS19 family.</text>
</comment>
<dbReference type="InterPro" id="IPR002222">
    <property type="entry name" value="Ribosomal_uS19"/>
</dbReference>
<proteinExistence type="inferred from homology"/>
<evidence type="ECO:0008006" key="7">
    <source>
        <dbReference type="Google" id="ProtNLM"/>
    </source>
</evidence>
<comment type="caution">
    <text evidence="5">The sequence shown here is derived from an EMBL/GenBank/DDBJ whole genome shotgun (WGS) entry which is preliminary data.</text>
</comment>
<dbReference type="PIRSF" id="PIRSF002144">
    <property type="entry name" value="Ribosomal_S19"/>
    <property type="match status" value="1"/>
</dbReference>
<reference evidence="5 6" key="1">
    <citation type="submission" date="2022-07" db="EMBL/GenBank/DDBJ databases">
        <title>Genome-wide signatures of adaptation to extreme environments.</title>
        <authorList>
            <person name="Cho C.H."/>
            <person name="Yoon H.S."/>
        </authorList>
    </citation>
    <scope>NUCLEOTIDE SEQUENCE [LARGE SCALE GENOMIC DNA]</scope>
    <source>
        <strain evidence="5 6">DBV 063 E5</strain>
    </source>
</reference>
<dbReference type="PRINTS" id="PR00975">
    <property type="entry name" value="RIBOSOMALS19"/>
</dbReference>
<dbReference type="InterPro" id="IPR005713">
    <property type="entry name" value="Ribosomal_uS19_euk/arc"/>
</dbReference>
<dbReference type="SUPFAM" id="SSF54570">
    <property type="entry name" value="Ribosomal protein S19"/>
    <property type="match status" value="1"/>
</dbReference>
<evidence type="ECO:0000256" key="3">
    <source>
        <dbReference type="ARBA" id="ARBA00023274"/>
    </source>
</evidence>
<dbReference type="PANTHER" id="PTHR11880:SF2">
    <property type="entry name" value="SMALL RIBOSOMAL SUBUNIT PROTEIN US19"/>
    <property type="match status" value="1"/>
</dbReference>
<dbReference type="Gene3D" id="3.30.860.10">
    <property type="entry name" value="30s Ribosomal Protein S19, Chain A"/>
    <property type="match status" value="1"/>
</dbReference>
<protein>
    <recommendedName>
        <fullName evidence="7">40S ribosomal protein S15</fullName>
    </recommendedName>
</protein>
<accession>A0AAV9IZ74</accession>
<dbReference type="FunFam" id="3.30.860.10:FF:000002">
    <property type="entry name" value="40S ribosomal protein S15"/>
    <property type="match status" value="1"/>
</dbReference>
<dbReference type="HAMAP" id="MF_00531">
    <property type="entry name" value="Ribosomal_uS19"/>
    <property type="match status" value="1"/>
</dbReference>
<dbReference type="InterPro" id="IPR023575">
    <property type="entry name" value="Ribosomal_uS19_SF"/>
</dbReference>
<dbReference type="InterPro" id="IPR020934">
    <property type="entry name" value="Ribosomal_uS19_CS"/>
</dbReference>
<dbReference type="NCBIfam" id="NF003121">
    <property type="entry name" value="PRK04038.1"/>
    <property type="match status" value="1"/>
</dbReference>
<dbReference type="GO" id="GO:0003723">
    <property type="term" value="F:RNA binding"/>
    <property type="evidence" value="ECO:0007669"/>
    <property type="project" value="InterPro"/>
</dbReference>
<keyword evidence="3 4" id="KW-0687">Ribonucleoprotein</keyword>
<dbReference type="PANTHER" id="PTHR11880">
    <property type="entry name" value="RIBOSOMAL PROTEIN S19P FAMILY MEMBER"/>
    <property type="match status" value="1"/>
</dbReference>
<dbReference type="Pfam" id="PF00203">
    <property type="entry name" value="Ribosomal_S19"/>
    <property type="match status" value="1"/>
</dbReference>
<name>A0AAV9IZ74_CYACA</name>
<keyword evidence="2 4" id="KW-0689">Ribosomal protein</keyword>
<evidence type="ECO:0000313" key="6">
    <source>
        <dbReference type="Proteomes" id="UP001301350"/>
    </source>
</evidence>
<dbReference type="GO" id="GO:0006412">
    <property type="term" value="P:translation"/>
    <property type="evidence" value="ECO:0007669"/>
    <property type="project" value="InterPro"/>
</dbReference>
<evidence type="ECO:0000313" key="5">
    <source>
        <dbReference type="EMBL" id="KAK4537609.1"/>
    </source>
</evidence>